<sequence length="213" mass="24362">MSMQFNGVSSIDRTSIVLRYATKIGLSPDSSVLLRTLKLVRDKGIAISHAIAELLLCKYLMEKGYACEIEYTINNTKCDVYAEKSSINECIEIFYYAVPLNSIDDWTNYIILTHLRKIVQMLKSSAHFITFAYPTGLVPLIPPALLSITSKEQLAKIMVEYGLHRFEDLKELRDISIIHHVYIFDLSKAKVRKIACEEVKMLVLLYNTITNFE</sequence>
<name>A0A7C4BBW2_9CREN</name>
<dbReference type="EMBL" id="DTFF01000040">
    <property type="protein sequence ID" value="HGI87621.1"/>
    <property type="molecule type" value="Genomic_DNA"/>
</dbReference>
<accession>A0A7C4BBW2</accession>
<comment type="caution">
    <text evidence="1">The sequence shown here is derived from an EMBL/GenBank/DDBJ whole genome shotgun (WGS) entry which is preliminary data.</text>
</comment>
<proteinExistence type="predicted"/>
<gene>
    <name evidence="1" type="ORF">ENV14_04425</name>
</gene>
<reference evidence="1" key="1">
    <citation type="journal article" date="2020" name="mSystems">
        <title>Genome- and Community-Level Interaction Insights into Carbon Utilization and Element Cycling Functions of Hydrothermarchaeota in Hydrothermal Sediment.</title>
        <authorList>
            <person name="Zhou Z."/>
            <person name="Liu Y."/>
            <person name="Xu W."/>
            <person name="Pan J."/>
            <person name="Luo Z.H."/>
            <person name="Li M."/>
        </authorList>
    </citation>
    <scope>NUCLEOTIDE SEQUENCE [LARGE SCALE GENOMIC DNA]</scope>
    <source>
        <strain evidence="1">SpSt-732</strain>
    </source>
</reference>
<evidence type="ECO:0000313" key="1">
    <source>
        <dbReference type="EMBL" id="HGI87621.1"/>
    </source>
</evidence>
<organism evidence="1">
    <name type="scientific">Ignisphaera aggregans</name>
    <dbReference type="NCBI Taxonomy" id="334771"/>
    <lineage>
        <taxon>Archaea</taxon>
        <taxon>Thermoproteota</taxon>
        <taxon>Thermoprotei</taxon>
        <taxon>Desulfurococcales</taxon>
        <taxon>Desulfurococcaceae</taxon>
        <taxon>Ignisphaera</taxon>
    </lineage>
</organism>
<dbReference type="AlphaFoldDB" id="A0A7C4BBW2"/>
<protein>
    <submittedName>
        <fullName evidence="1">Uncharacterized protein</fullName>
    </submittedName>
</protein>